<feature type="signal peptide" evidence="1">
    <location>
        <begin position="1"/>
        <end position="22"/>
    </location>
</feature>
<sequence>MKFRPAVLASAFATLAAGAVFAAAPAAAQVTAEANVARAEGDWGGELALGVPVISDGGFSITPAAGVFFHHRDHPGYFNEDSQCFSKSSGDRVSDGKCDNSGTKIFGKVEAMYRLPTSLGFGVGARLIGDDVRAYGTVSMPLLPRIDVKGNFGDHYLAAGLQARF</sequence>
<dbReference type="EMBL" id="QFPX01000008">
    <property type="protein sequence ID" value="PZQ54702.1"/>
    <property type="molecule type" value="Genomic_DNA"/>
</dbReference>
<gene>
    <name evidence="2" type="ORF">DI555_11780</name>
</gene>
<reference evidence="2 3" key="1">
    <citation type="submission" date="2017-08" db="EMBL/GenBank/DDBJ databases">
        <title>Infants hospitalized years apart are colonized by the same room-sourced microbial strains.</title>
        <authorList>
            <person name="Brooks B."/>
            <person name="Olm M.R."/>
            <person name="Firek B.A."/>
            <person name="Baker R."/>
            <person name="Thomas B.C."/>
            <person name="Morowitz M.J."/>
            <person name="Banfield J.F."/>
        </authorList>
    </citation>
    <scope>NUCLEOTIDE SEQUENCE [LARGE SCALE GENOMIC DNA]</scope>
    <source>
        <strain evidence="2">S2_005_002_R2_33</strain>
    </source>
</reference>
<name>A0A2W5NMJ4_9SPHN</name>
<evidence type="ECO:0008006" key="4">
    <source>
        <dbReference type="Google" id="ProtNLM"/>
    </source>
</evidence>
<comment type="caution">
    <text evidence="2">The sequence shown here is derived from an EMBL/GenBank/DDBJ whole genome shotgun (WGS) entry which is preliminary data.</text>
</comment>
<feature type="chain" id="PRO_5016057516" description="Outer membrane protein beta-barrel domain-containing protein" evidence="1">
    <location>
        <begin position="23"/>
        <end position="165"/>
    </location>
</feature>
<proteinExistence type="predicted"/>
<protein>
    <recommendedName>
        <fullName evidence="4">Outer membrane protein beta-barrel domain-containing protein</fullName>
    </recommendedName>
</protein>
<keyword evidence="1" id="KW-0732">Signal</keyword>
<evidence type="ECO:0000313" key="3">
    <source>
        <dbReference type="Proteomes" id="UP000249082"/>
    </source>
</evidence>
<dbReference type="AlphaFoldDB" id="A0A2W5NMJ4"/>
<accession>A0A2W5NMJ4</accession>
<evidence type="ECO:0000313" key="2">
    <source>
        <dbReference type="EMBL" id="PZQ54702.1"/>
    </source>
</evidence>
<dbReference type="Proteomes" id="UP000249082">
    <property type="component" value="Unassembled WGS sequence"/>
</dbReference>
<organism evidence="2 3">
    <name type="scientific">Novosphingobium pentaromativorans</name>
    <dbReference type="NCBI Taxonomy" id="205844"/>
    <lineage>
        <taxon>Bacteria</taxon>
        <taxon>Pseudomonadati</taxon>
        <taxon>Pseudomonadota</taxon>
        <taxon>Alphaproteobacteria</taxon>
        <taxon>Sphingomonadales</taxon>
        <taxon>Sphingomonadaceae</taxon>
        <taxon>Novosphingobium</taxon>
    </lineage>
</organism>
<evidence type="ECO:0000256" key="1">
    <source>
        <dbReference type="SAM" id="SignalP"/>
    </source>
</evidence>